<dbReference type="Proteomes" id="UP000005446">
    <property type="component" value="Unassembled WGS sequence"/>
</dbReference>
<dbReference type="AlphaFoldDB" id="H0EFF9"/>
<dbReference type="EMBL" id="AGUE01000020">
    <property type="protein sequence ID" value="EHL02717.1"/>
    <property type="molecule type" value="Genomic_DNA"/>
</dbReference>
<sequence>MASAAPGLDLAAAAAEDPPRQAPRPVTTDESLSDHPIAPDQFDPRLETDKFEIWSYYLFPGLARNTAYMREKAQAYEAGEIPRSEYDKADMFKRAELSNIAFYVQSVGEIGILAIIVGIMFGVKVNDSVENNNWGLSVLIAFATGCWMLLAIPWFLKEKRRPGEAVPAGMNIVSAGIWQLYRALRQIWKLKQSLIYLIGYFLLGDSLNTTVTVIATLQNSIIAYNTLELTYLLIVGIAAQAVGIYGFWWVQQRYSLSSKTMFNIVAINIVILDLWGMVGIWTQKFGFHNVWEVWVYQAFYGLLVCPWYSYSQIMISEVTPRGREFLFFSLFSIIGKTSSFIGPLVSSAIIDATPSGNTKQAIKDDLAGVGFSSREDVVATSGKDTIDTKLPTYKIMKRILQSWRDIKESD</sequence>
<accession>H0EFF9</accession>
<comment type="caution">
    <text evidence="8">Lacks conserved residue(s) required for the propagation of feature annotation.</text>
</comment>
<keyword evidence="8" id="KW-0029">Amino-acid transport</keyword>
<feature type="transmembrane region" description="Helical" evidence="8">
    <location>
        <begin position="134"/>
        <end position="156"/>
    </location>
</feature>
<dbReference type="Gene3D" id="1.20.1250.20">
    <property type="entry name" value="MFS general substrate transporter like domains"/>
    <property type="match status" value="1"/>
</dbReference>
<evidence type="ECO:0000313" key="10">
    <source>
        <dbReference type="EMBL" id="EHL02717.1"/>
    </source>
</evidence>
<dbReference type="PANTHER" id="PTHR23519">
    <property type="entry name" value="AUTOPHAGY-RELATED PROTEIN 22"/>
    <property type="match status" value="1"/>
</dbReference>
<feature type="transmembrane region" description="Helical" evidence="8">
    <location>
        <begin position="194"/>
        <end position="217"/>
    </location>
</feature>
<dbReference type="GO" id="GO:0005774">
    <property type="term" value="C:vacuolar membrane"/>
    <property type="evidence" value="ECO:0007669"/>
    <property type="project" value="UniProtKB-SubCell"/>
</dbReference>
<proteinExistence type="inferred from homology"/>
<evidence type="ECO:0000256" key="1">
    <source>
        <dbReference type="ARBA" id="ARBA00004128"/>
    </source>
</evidence>
<reference evidence="10 11" key="1">
    <citation type="journal article" date="2012" name="Eukaryot. Cell">
        <title>Genome sequence of the fungus Glarea lozoyensis: the first genome sequence of a species from the Helotiaceae family.</title>
        <authorList>
            <person name="Youssar L."/>
            <person name="Gruening B.A."/>
            <person name="Erxleben A."/>
            <person name="Guenther S."/>
            <person name="Huettel W."/>
        </authorList>
    </citation>
    <scope>NUCLEOTIDE SEQUENCE [LARGE SCALE GENOMIC DNA]</scope>
    <source>
        <strain evidence="11">ATCC 74030 / MF5533</strain>
    </source>
</reference>
<dbReference type="OrthoDB" id="42657at2759"/>
<feature type="compositionally biased region" description="Low complexity" evidence="9">
    <location>
        <begin position="1"/>
        <end position="16"/>
    </location>
</feature>
<feature type="region of interest" description="Disordered" evidence="9">
    <location>
        <begin position="1"/>
        <end position="43"/>
    </location>
</feature>
<evidence type="ECO:0000256" key="9">
    <source>
        <dbReference type="SAM" id="MobiDB-lite"/>
    </source>
</evidence>
<comment type="subcellular location">
    <subcellularLocation>
        <location evidence="1 8">Vacuole membrane</location>
        <topology evidence="1 8">Multi-pass membrane protein</topology>
    </subcellularLocation>
</comment>
<dbReference type="PANTHER" id="PTHR23519:SF5">
    <property type="entry name" value="AUTOPHAGY-RELATED PROTEIN"/>
    <property type="match status" value="1"/>
</dbReference>
<dbReference type="InterPro" id="IPR050495">
    <property type="entry name" value="ATG22/LtaA_families"/>
</dbReference>
<comment type="similarity">
    <text evidence="2 8">Belongs to the ATG22 family.</text>
</comment>
<dbReference type="GO" id="GO:0006865">
    <property type="term" value="P:amino acid transport"/>
    <property type="evidence" value="ECO:0007669"/>
    <property type="project" value="UniProtKB-KW"/>
</dbReference>
<dbReference type="HOGENOM" id="CLU_670945_0_0_1"/>
<dbReference type="InterPro" id="IPR036259">
    <property type="entry name" value="MFS_trans_sf"/>
</dbReference>
<keyword evidence="6 8" id="KW-0072">Autophagy</keyword>
<gene>
    <name evidence="10" type="ORF">M7I_1233</name>
</gene>
<evidence type="ECO:0000313" key="11">
    <source>
        <dbReference type="Proteomes" id="UP000005446"/>
    </source>
</evidence>
<name>H0EFF9_GLAL7</name>
<feature type="transmembrane region" description="Helical" evidence="8">
    <location>
        <begin position="294"/>
        <end position="313"/>
    </location>
</feature>
<feature type="transmembrane region" description="Helical" evidence="8">
    <location>
        <begin position="325"/>
        <end position="345"/>
    </location>
</feature>
<dbReference type="Pfam" id="PF11700">
    <property type="entry name" value="ATG22"/>
    <property type="match status" value="1"/>
</dbReference>
<feature type="transmembrane region" description="Helical" evidence="8">
    <location>
        <begin position="229"/>
        <end position="250"/>
    </location>
</feature>
<comment type="function">
    <text evidence="8">Vacuolar effluxer which mediate the efflux of amino acids resulting from autophagic degradation. The release of autophagic amino acids allows the maintenance of protein synthesis and viability during nitrogen starvation.</text>
</comment>
<evidence type="ECO:0000256" key="7">
    <source>
        <dbReference type="ARBA" id="ARBA00023136"/>
    </source>
</evidence>
<keyword evidence="11" id="KW-1185">Reference proteome</keyword>
<keyword evidence="7 8" id="KW-0472">Membrane</keyword>
<evidence type="ECO:0000256" key="3">
    <source>
        <dbReference type="ARBA" id="ARBA00022448"/>
    </source>
</evidence>
<evidence type="ECO:0000256" key="4">
    <source>
        <dbReference type="ARBA" id="ARBA00022692"/>
    </source>
</evidence>
<keyword evidence="3 8" id="KW-0813">Transport</keyword>
<evidence type="ECO:0000256" key="8">
    <source>
        <dbReference type="RuleBase" id="RU363073"/>
    </source>
</evidence>
<feature type="transmembrane region" description="Helical" evidence="8">
    <location>
        <begin position="262"/>
        <end position="282"/>
    </location>
</feature>
<organism evidence="10 11">
    <name type="scientific">Glarea lozoyensis (strain ATCC 74030 / MF5533)</name>
    <dbReference type="NCBI Taxonomy" id="1104152"/>
    <lineage>
        <taxon>Eukaryota</taxon>
        <taxon>Fungi</taxon>
        <taxon>Dikarya</taxon>
        <taxon>Ascomycota</taxon>
        <taxon>Pezizomycotina</taxon>
        <taxon>Leotiomycetes</taxon>
        <taxon>Helotiales</taxon>
        <taxon>Helotiaceae</taxon>
        <taxon>Glarea</taxon>
    </lineage>
</organism>
<feature type="transmembrane region" description="Helical" evidence="8">
    <location>
        <begin position="100"/>
        <end position="122"/>
    </location>
</feature>
<keyword evidence="8" id="KW-0926">Vacuole</keyword>
<evidence type="ECO:0000256" key="5">
    <source>
        <dbReference type="ARBA" id="ARBA00022989"/>
    </source>
</evidence>
<comment type="caution">
    <text evidence="10">The sequence shown here is derived from an EMBL/GenBank/DDBJ whole genome shotgun (WGS) entry which is preliminary data.</text>
</comment>
<keyword evidence="5 8" id="KW-1133">Transmembrane helix</keyword>
<protein>
    <recommendedName>
        <fullName evidence="8">Autophagy-related protein</fullName>
    </recommendedName>
</protein>
<keyword evidence="4 8" id="KW-0812">Transmembrane</keyword>
<evidence type="ECO:0000256" key="6">
    <source>
        <dbReference type="ARBA" id="ARBA00023006"/>
    </source>
</evidence>
<dbReference type="InterPro" id="IPR024671">
    <property type="entry name" value="Atg22-like"/>
</dbReference>
<dbReference type="GO" id="GO:0006914">
    <property type="term" value="P:autophagy"/>
    <property type="evidence" value="ECO:0007669"/>
    <property type="project" value="UniProtKB-KW"/>
</dbReference>
<dbReference type="InParanoid" id="H0EFF9"/>
<dbReference type="SUPFAM" id="SSF103473">
    <property type="entry name" value="MFS general substrate transporter"/>
    <property type="match status" value="1"/>
</dbReference>
<evidence type="ECO:0000256" key="2">
    <source>
        <dbReference type="ARBA" id="ARBA00006978"/>
    </source>
</evidence>